<name>A0ABR1ET64_NECAM</name>
<sequence length="93" mass="10345">MSKTTKELLGRLADLWIVGKCKCFMQRSKSTSHIDCFQLEPWVVEELNVCANLGSSKYSAGTPSVADSILYTESLDSLQPENVTTAFRFSGNY</sequence>
<protein>
    <submittedName>
        <fullName evidence="1">Uncharacterized protein</fullName>
    </submittedName>
</protein>
<dbReference type="EMBL" id="JAVFWL010000006">
    <property type="protein sequence ID" value="KAK6765837.1"/>
    <property type="molecule type" value="Genomic_DNA"/>
</dbReference>
<reference evidence="1 2" key="1">
    <citation type="submission" date="2023-08" db="EMBL/GenBank/DDBJ databases">
        <title>A Necator americanus chromosomal reference genome.</title>
        <authorList>
            <person name="Ilik V."/>
            <person name="Petrzelkova K.J."/>
            <person name="Pardy F."/>
            <person name="Fuh T."/>
            <person name="Niatou-Singa F.S."/>
            <person name="Gouil Q."/>
            <person name="Baker L."/>
            <person name="Ritchie M.E."/>
            <person name="Jex A.R."/>
            <person name="Gazzola D."/>
            <person name="Li H."/>
            <person name="Toshio Fujiwara R."/>
            <person name="Zhan B."/>
            <person name="Aroian R.V."/>
            <person name="Pafco B."/>
            <person name="Schwarz E.M."/>
        </authorList>
    </citation>
    <scope>NUCLEOTIDE SEQUENCE [LARGE SCALE GENOMIC DNA]</scope>
    <source>
        <strain evidence="1 2">Aroian</strain>
        <tissue evidence="1">Whole animal</tissue>
    </source>
</reference>
<proteinExistence type="predicted"/>
<comment type="caution">
    <text evidence="1">The sequence shown here is derived from an EMBL/GenBank/DDBJ whole genome shotgun (WGS) entry which is preliminary data.</text>
</comment>
<accession>A0ABR1ET64</accession>
<keyword evidence="2" id="KW-1185">Reference proteome</keyword>
<gene>
    <name evidence="1" type="primary">Necator_chrX.g25801</name>
    <name evidence="1" type="ORF">RB195_025635</name>
</gene>
<evidence type="ECO:0000313" key="2">
    <source>
        <dbReference type="Proteomes" id="UP001303046"/>
    </source>
</evidence>
<evidence type="ECO:0000313" key="1">
    <source>
        <dbReference type="EMBL" id="KAK6765837.1"/>
    </source>
</evidence>
<organism evidence="1 2">
    <name type="scientific">Necator americanus</name>
    <name type="common">Human hookworm</name>
    <dbReference type="NCBI Taxonomy" id="51031"/>
    <lineage>
        <taxon>Eukaryota</taxon>
        <taxon>Metazoa</taxon>
        <taxon>Ecdysozoa</taxon>
        <taxon>Nematoda</taxon>
        <taxon>Chromadorea</taxon>
        <taxon>Rhabditida</taxon>
        <taxon>Rhabditina</taxon>
        <taxon>Rhabditomorpha</taxon>
        <taxon>Strongyloidea</taxon>
        <taxon>Ancylostomatidae</taxon>
        <taxon>Bunostominae</taxon>
        <taxon>Necator</taxon>
    </lineage>
</organism>
<dbReference type="Proteomes" id="UP001303046">
    <property type="component" value="Unassembled WGS sequence"/>
</dbReference>